<dbReference type="GO" id="GO:0102031">
    <property type="term" value="F:4-acetamido-4,6-dideoxy-D-galactose transferase activity"/>
    <property type="evidence" value="ECO:0007669"/>
    <property type="project" value="UniProtKB-EC"/>
</dbReference>
<dbReference type="EC" id="2.4.1.325" evidence="6"/>
<proteinExistence type="predicted"/>
<dbReference type="RefSeq" id="WP_301638315.1">
    <property type="nucleotide sequence ID" value="NZ_JADYTN010000018.1"/>
</dbReference>
<protein>
    <submittedName>
        <fullName evidence="6">TDP-N-acetylfucosamine:lipid II N-acetylfucosaminyltransferase</fullName>
        <ecNumber evidence="6">2.4.1.325</ecNumber>
    </submittedName>
</protein>
<evidence type="ECO:0000256" key="2">
    <source>
        <dbReference type="ARBA" id="ARBA00022519"/>
    </source>
</evidence>
<dbReference type="Pfam" id="PF07429">
    <property type="entry name" value="Glyco_transf_56"/>
    <property type="match status" value="1"/>
</dbReference>
<keyword evidence="2" id="KW-0997">Cell inner membrane</keyword>
<dbReference type="Proteomes" id="UP001200470">
    <property type="component" value="Unassembled WGS sequence"/>
</dbReference>
<evidence type="ECO:0000256" key="5">
    <source>
        <dbReference type="ARBA" id="ARBA00023136"/>
    </source>
</evidence>
<accession>A0ABS9CJ39</accession>
<keyword evidence="7" id="KW-1185">Reference proteome</keyword>
<comment type="caution">
    <text evidence="6">The sequence shown here is derived from an EMBL/GenBank/DDBJ whole genome shotgun (WGS) entry which is preliminary data.</text>
</comment>
<keyword evidence="3 6" id="KW-0328">Glycosyltransferase</keyword>
<dbReference type="EMBL" id="JADYTN010000018">
    <property type="protein sequence ID" value="MCF2564199.1"/>
    <property type="molecule type" value="Genomic_DNA"/>
</dbReference>
<evidence type="ECO:0000256" key="3">
    <source>
        <dbReference type="ARBA" id="ARBA00022676"/>
    </source>
</evidence>
<organism evidence="6 7">
    <name type="scientific">Xylanibacter brevis</name>
    <dbReference type="NCBI Taxonomy" id="83231"/>
    <lineage>
        <taxon>Bacteria</taxon>
        <taxon>Pseudomonadati</taxon>
        <taxon>Bacteroidota</taxon>
        <taxon>Bacteroidia</taxon>
        <taxon>Bacteroidales</taxon>
        <taxon>Prevotellaceae</taxon>
        <taxon>Xylanibacter</taxon>
    </lineage>
</organism>
<evidence type="ECO:0000313" key="7">
    <source>
        <dbReference type="Proteomes" id="UP001200470"/>
    </source>
</evidence>
<sequence>MILHIFLYDKFDSDYIKRINTLYDQKGHLFFIYGKKIENNIPSIENCNNVVFSTEFPNLVSWMHYLIKEIKTADRVIIHSLMSRFVLLALFVCLRSCKSKYFWMIWGADLYNAYWNRNKSLIWRLRELIRKRVIKGIPAVGYIQADYEFLKKHYETGAKFYKVSYTYDFNDYPKLPKDKSVTNILLANSASKDCRYEEMIEKISSFKDIPSVRVYCVLSYPKDTPYINEVVKLGRECLGDSFIPLIDYMTYNEYTKFLSDIDIAIFNHDRQQALGNIASLAYYGKVIYINKQNGCKGYFEDMGVKLFDTDSFCEDALCIRLTPEEINHNKRSIEFFYSDEQFKKRWDAVFYSEW</sequence>
<keyword evidence="1" id="KW-1003">Cell membrane</keyword>
<keyword evidence="4 6" id="KW-0808">Transferase</keyword>
<gene>
    <name evidence="6" type="ORF">I6E12_08750</name>
</gene>
<evidence type="ECO:0000313" key="6">
    <source>
        <dbReference type="EMBL" id="MCF2564199.1"/>
    </source>
</evidence>
<evidence type="ECO:0000256" key="1">
    <source>
        <dbReference type="ARBA" id="ARBA00022475"/>
    </source>
</evidence>
<evidence type="ECO:0000256" key="4">
    <source>
        <dbReference type="ARBA" id="ARBA00022679"/>
    </source>
</evidence>
<name>A0ABS9CJ39_9BACT</name>
<reference evidence="6 7" key="1">
    <citation type="submission" date="2020-12" db="EMBL/GenBank/DDBJ databases">
        <title>Whole genome sequences of gut porcine anaerobes.</title>
        <authorList>
            <person name="Kubasova T."/>
            <person name="Jahodarova E."/>
            <person name="Rychlik I."/>
        </authorList>
    </citation>
    <scope>NUCLEOTIDE SEQUENCE [LARGE SCALE GENOMIC DNA]</scope>
    <source>
        <strain evidence="6 7">An925</strain>
    </source>
</reference>
<keyword evidence="5" id="KW-0472">Membrane</keyword>
<dbReference type="InterPro" id="IPR009993">
    <property type="entry name" value="WecF"/>
</dbReference>